<dbReference type="SUPFAM" id="SSF50998">
    <property type="entry name" value="Quinoprotein alcohol dehydrogenase-like"/>
    <property type="match status" value="1"/>
</dbReference>
<dbReference type="SMART" id="SM00320">
    <property type="entry name" value="WD40"/>
    <property type="match status" value="8"/>
</dbReference>
<protein>
    <submittedName>
        <fullName evidence="5 6">Uncharacterized protein LOC117679721 isoform X1</fullName>
    </submittedName>
</protein>
<dbReference type="RefSeq" id="XP_034297786.1">
    <property type="nucleotide sequence ID" value="XM_034441895.1"/>
</dbReference>
<dbReference type="KEGG" id="pgut:117679721"/>
<dbReference type="PANTHER" id="PTHR19848">
    <property type="entry name" value="WD40 REPEAT PROTEIN"/>
    <property type="match status" value="1"/>
</dbReference>
<dbReference type="PROSITE" id="PS00678">
    <property type="entry name" value="WD_REPEATS_1"/>
    <property type="match status" value="1"/>
</dbReference>
<evidence type="ECO:0000256" key="1">
    <source>
        <dbReference type="ARBA" id="ARBA00022574"/>
    </source>
</evidence>
<feature type="repeat" description="WD" evidence="3">
    <location>
        <begin position="612"/>
        <end position="644"/>
    </location>
</feature>
<keyword evidence="1 3" id="KW-0853">WD repeat</keyword>
<dbReference type="PROSITE" id="PS50082">
    <property type="entry name" value="WD_REPEATS_2"/>
    <property type="match status" value="4"/>
</dbReference>
<dbReference type="OMA" id="QSNVGHT"/>
<feature type="repeat" description="WD" evidence="3">
    <location>
        <begin position="509"/>
        <end position="555"/>
    </location>
</feature>
<dbReference type="InterPro" id="IPR001680">
    <property type="entry name" value="WD40_rpt"/>
</dbReference>
<keyword evidence="2" id="KW-0677">Repeat</keyword>
<dbReference type="RefSeq" id="XP_034297777.1">
    <property type="nucleotide sequence ID" value="XM_034441886.1"/>
</dbReference>
<evidence type="ECO:0000256" key="2">
    <source>
        <dbReference type="ARBA" id="ARBA00022737"/>
    </source>
</evidence>
<dbReference type="Proteomes" id="UP001652622">
    <property type="component" value="Unplaced"/>
</dbReference>
<dbReference type="GeneID" id="117679721"/>
<dbReference type="InterPro" id="IPR019775">
    <property type="entry name" value="WD40_repeat_CS"/>
</dbReference>
<dbReference type="AlphaFoldDB" id="A0A6P9DPJ1"/>
<gene>
    <name evidence="5 6" type="primary">LOC117679721</name>
</gene>
<evidence type="ECO:0000313" key="4">
    <source>
        <dbReference type="Proteomes" id="UP001652622"/>
    </source>
</evidence>
<sequence>MAMQEHLRIKERHRCSITALGYHSARRECLTGFEDGVIKWWDMESGHMTLCTKEHAGWVTHFLSWIQARLLFSASNDSSVLVWAPGGTVLERILLGYPIFTLAISLARHLLLCGSKGRLTVFPLDEKKESGHIVNITQSFSEWTHKDIVSCITCLDNHIYTAGYDKKLLIFDTYQTAGRKGLTKKQCISRAHNAAITHLILVRQQETTRVLSGSFDQTVGIWSQDGKLIQRLGPFISNITGLCYVALTGVIWITSGISQPTLYEPQSGEIVSQFISTFQDNQKDELVLQQLLSLPDSRHVIGIAKPQQVVIWRYSELGCLTLLPCKYSLECLAYAKKEPILLFGGDSNGMLQKWERSYRSPFIYSRESFHLDEVHLERRGPLADQMEKGQQKESEPCPESAQKLRTCSRLRSCYSRSQTTAKGIEKEKIGFTRVIFVEQLDILVMSATNGNIYLWEFETFIPGAEPIVQQNISALDQDSQTLRKDCAQDEMVYDPSSSCISDLICRIVLCGHTGMITALALVTNENGIHAPYLLSGGWDGRLCLWNLQKRSFQNTFSNLPGDNGPILDVACSQNSLHPHSHEKREFAFSTSTGVFICAFNFHCADLELMAELCGHKITVLALAWHPQQNKWVTGAEDGTIQLWSKDGGCCVQNIKAHRGITCICIDQINGCIMAGDHDTIRIYDPNSGALLQSYIGHQDSIKGLIHVPEMKQYVSVSLDGTARIWKAYHQGG</sequence>
<dbReference type="Pfam" id="PF00400">
    <property type="entry name" value="WD40"/>
    <property type="match status" value="5"/>
</dbReference>
<feature type="repeat" description="WD" evidence="3">
    <location>
        <begin position="10"/>
        <end position="51"/>
    </location>
</feature>
<keyword evidence="4" id="KW-1185">Reference proteome</keyword>
<proteinExistence type="predicted"/>
<evidence type="ECO:0000313" key="6">
    <source>
        <dbReference type="RefSeq" id="XP_034297786.1"/>
    </source>
</evidence>
<accession>A0A6P9DPJ1</accession>
<dbReference type="InterPro" id="IPR015943">
    <property type="entry name" value="WD40/YVTN_repeat-like_dom_sf"/>
</dbReference>
<evidence type="ECO:0000256" key="3">
    <source>
        <dbReference type="PROSITE-ProRule" id="PRU00221"/>
    </source>
</evidence>
<dbReference type="InterPro" id="IPR011047">
    <property type="entry name" value="Quinoprotein_ADH-like_sf"/>
</dbReference>
<organism evidence="4 5">
    <name type="scientific">Pantherophis guttatus</name>
    <name type="common">Corn snake</name>
    <name type="synonym">Elaphe guttata</name>
    <dbReference type="NCBI Taxonomy" id="94885"/>
    <lineage>
        <taxon>Eukaryota</taxon>
        <taxon>Metazoa</taxon>
        <taxon>Chordata</taxon>
        <taxon>Craniata</taxon>
        <taxon>Vertebrata</taxon>
        <taxon>Euteleostomi</taxon>
        <taxon>Lepidosauria</taxon>
        <taxon>Squamata</taxon>
        <taxon>Bifurcata</taxon>
        <taxon>Unidentata</taxon>
        <taxon>Episquamata</taxon>
        <taxon>Toxicofera</taxon>
        <taxon>Serpentes</taxon>
        <taxon>Colubroidea</taxon>
        <taxon>Colubridae</taxon>
        <taxon>Colubrinae</taxon>
        <taxon>Pantherophis</taxon>
    </lineage>
</organism>
<dbReference type="Gene3D" id="2.130.10.10">
    <property type="entry name" value="YVTN repeat-like/Quinoprotein amine dehydrogenase"/>
    <property type="match status" value="4"/>
</dbReference>
<reference evidence="5 6" key="1">
    <citation type="submission" date="2025-04" db="UniProtKB">
        <authorList>
            <consortium name="RefSeq"/>
        </authorList>
    </citation>
    <scope>IDENTIFICATION</scope>
    <source>
        <tissue evidence="5 6">Blood</tissue>
    </source>
</reference>
<evidence type="ECO:0000313" key="5">
    <source>
        <dbReference type="RefSeq" id="XP_034297777.1"/>
    </source>
</evidence>
<dbReference type="SUPFAM" id="SSF50978">
    <property type="entry name" value="WD40 repeat-like"/>
    <property type="match status" value="1"/>
</dbReference>
<dbReference type="PANTHER" id="PTHR19848:SF8">
    <property type="entry name" value="F-BOX AND WD REPEAT DOMAIN CONTAINING 7"/>
    <property type="match status" value="1"/>
</dbReference>
<dbReference type="InterPro" id="IPR036322">
    <property type="entry name" value="WD40_repeat_dom_sf"/>
</dbReference>
<dbReference type="PROSITE" id="PS50294">
    <property type="entry name" value="WD_REPEATS_REGION"/>
    <property type="match status" value="2"/>
</dbReference>
<name>A0A6P9DPJ1_PANGU</name>
<feature type="repeat" description="WD" evidence="3">
    <location>
        <begin position="694"/>
        <end position="726"/>
    </location>
</feature>